<evidence type="ECO:0000313" key="1">
    <source>
        <dbReference type="EMBL" id="AMJ78469.1"/>
    </source>
</evidence>
<name>A0AAC8XJN9_9ALTE</name>
<reference evidence="1 2" key="1">
    <citation type="submission" date="2015-12" db="EMBL/GenBank/DDBJ databases">
        <title>Intraspecies pangenome expansion in the marine bacterium Alteromonas.</title>
        <authorList>
            <person name="Lopez-Perez M."/>
            <person name="Rodriguez-Valera F."/>
        </authorList>
    </citation>
    <scope>NUCLEOTIDE SEQUENCE [LARGE SCALE GENOMIC DNA]</scope>
    <source>
        <strain evidence="1 2">UM8</strain>
    </source>
</reference>
<accession>A0AAC8XJN9</accession>
<dbReference type="Proteomes" id="UP000061468">
    <property type="component" value="Chromosome"/>
</dbReference>
<dbReference type="AlphaFoldDB" id="A0AAC8XJN9"/>
<sequence length="63" mass="7350">MGKKDRIRPPKPCDICSKEADVQFRIQTNESDNWRIVCKTCQEQAASSADYLYGGTWKRKKRN</sequence>
<gene>
    <name evidence="1" type="ORF">AV942_09285</name>
</gene>
<protein>
    <submittedName>
        <fullName evidence="1">Uncharacterized protein</fullName>
    </submittedName>
</protein>
<proteinExistence type="predicted"/>
<organism evidence="1 2">
    <name type="scientific">Alteromonas mediterranea</name>
    <dbReference type="NCBI Taxonomy" id="314275"/>
    <lineage>
        <taxon>Bacteria</taxon>
        <taxon>Pseudomonadati</taxon>
        <taxon>Pseudomonadota</taxon>
        <taxon>Gammaproteobacteria</taxon>
        <taxon>Alteromonadales</taxon>
        <taxon>Alteromonadaceae</taxon>
        <taxon>Alteromonas/Salinimonas group</taxon>
        <taxon>Alteromonas</taxon>
    </lineage>
</organism>
<dbReference type="EMBL" id="CP013928">
    <property type="protein sequence ID" value="AMJ78469.1"/>
    <property type="molecule type" value="Genomic_DNA"/>
</dbReference>
<evidence type="ECO:0000313" key="2">
    <source>
        <dbReference type="Proteomes" id="UP000061468"/>
    </source>
</evidence>